<feature type="signal peptide" evidence="2">
    <location>
        <begin position="1"/>
        <end position="19"/>
    </location>
</feature>
<reference evidence="3 4" key="1">
    <citation type="journal article" date="2017" name="Nat. Microbiol.">
        <title>Natural product diversity associated with the nematode symbionts Photorhabdus and Xenorhabdus.</title>
        <authorList>
            <person name="Tobias N.J."/>
            <person name="Wolff H."/>
            <person name="Djahanschiri B."/>
            <person name="Grundmann F."/>
            <person name="Kronenwerth M."/>
            <person name="Shi Y.M."/>
            <person name="Simonyi S."/>
            <person name="Grun P."/>
            <person name="Shapiro-Ilan D."/>
            <person name="Pidot S.J."/>
            <person name="Stinear T.P."/>
            <person name="Ebersberger I."/>
            <person name="Bode H.B."/>
        </authorList>
    </citation>
    <scope>NUCLEOTIDE SEQUENCE [LARGE SCALE GENOMIC DNA]</scope>
    <source>
        <strain evidence="3 4">DSM 16342</strain>
    </source>
</reference>
<dbReference type="InterPro" id="IPR016052">
    <property type="entry name" value="YgiW/YdeI"/>
</dbReference>
<name>A0A2D0J0I6_XENBU</name>
<protein>
    <submittedName>
        <fullName evidence="3">TIGR00156 family protein</fullName>
    </submittedName>
</protein>
<evidence type="ECO:0000313" key="4">
    <source>
        <dbReference type="Proteomes" id="UP000225833"/>
    </source>
</evidence>
<evidence type="ECO:0000256" key="1">
    <source>
        <dbReference type="ARBA" id="ARBA00022729"/>
    </source>
</evidence>
<dbReference type="SUPFAM" id="SSF101756">
    <property type="entry name" value="Hypothetical protein YgiW"/>
    <property type="match status" value="1"/>
</dbReference>
<dbReference type="AlphaFoldDB" id="A0A2D0J0I6"/>
<dbReference type="NCBIfam" id="TIGR00156">
    <property type="entry name" value="YgiW/YdeI family stress tolerance OB fold protein"/>
    <property type="match status" value="1"/>
</dbReference>
<feature type="chain" id="PRO_5013152601" evidence="2">
    <location>
        <begin position="20"/>
        <end position="142"/>
    </location>
</feature>
<dbReference type="NCBIfam" id="NF033674">
    <property type="entry name" value="stress_OB_fold"/>
    <property type="match status" value="1"/>
</dbReference>
<dbReference type="OrthoDB" id="598245at2"/>
<dbReference type="InterPro" id="IPR036700">
    <property type="entry name" value="BOBF_sf"/>
</dbReference>
<proteinExistence type="predicted"/>
<evidence type="ECO:0000313" key="3">
    <source>
        <dbReference type="EMBL" id="PHM27726.1"/>
    </source>
</evidence>
<sequence length="142" mass="15590">MKKTLGVIIFSTLSFNALAQQGGFVSPDSTGYSQGGFKGPTFGLTSVAKAKSLHDDAWVVLEGNIVKQVGHELYEFKDNSGSVYVDIDDKIWLGQTITPSDKVHIEGEVDKDWNSIRANGSKLLNVISGVYSVQRNRNNRRL</sequence>
<dbReference type="PANTHER" id="PTHR36571:SF1">
    <property type="entry name" value="PROTEIN YGIW"/>
    <property type="match status" value="1"/>
</dbReference>
<organism evidence="3 4">
    <name type="scientific">Xenorhabdus budapestensis</name>
    <dbReference type="NCBI Taxonomy" id="290110"/>
    <lineage>
        <taxon>Bacteria</taxon>
        <taxon>Pseudomonadati</taxon>
        <taxon>Pseudomonadota</taxon>
        <taxon>Gammaproteobacteria</taxon>
        <taxon>Enterobacterales</taxon>
        <taxon>Morganellaceae</taxon>
        <taxon>Xenorhabdus</taxon>
    </lineage>
</organism>
<evidence type="ECO:0000256" key="2">
    <source>
        <dbReference type="SAM" id="SignalP"/>
    </source>
</evidence>
<dbReference type="PANTHER" id="PTHR36571">
    <property type="entry name" value="PROTEIN YGIW"/>
    <property type="match status" value="1"/>
</dbReference>
<comment type="caution">
    <text evidence="3">The sequence shown here is derived from an EMBL/GenBank/DDBJ whole genome shotgun (WGS) entry which is preliminary data.</text>
</comment>
<dbReference type="Pfam" id="PF04076">
    <property type="entry name" value="BOF"/>
    <property type="match status" value="1"/>
</dbReference>
<gene>
    <name evidence="3" type="ORF">Xbud_02033</name>
</gene>
<dbReference type="InterPro" id="IPR005220">
    <property type="entry name" value="CarO-like"/>
</dbReference>
<dbReference type="Proteomes" id="UP000225833">
    <property type="component" value="Unassembled WGS sequence"/>
</dbReference>
<dbReference type="RefSeq" id="WP_099135934.1">
    <property type="nucleotide sequence ID" value="NZ_CAWNNJ010000163.1"/>
</dbReference>
<dbReference type="EMBL" id="NIBS01000009">
    <property type="protein sequence ID" value="PHM27726.1"/>
    <property type="molecule type" value="Genomic_DNA"/>
</dbReference>
<keyword evidence="1 2" id="KW-0732">Signal</keyword>
<accession>A0A2D0J0I6</accession>
<dbReference type="Gene3D" id="2.40.50.200">
    <property type="entry name" value="Bacterial OB-fold"/>
    <property type="match status" value="1"/>
</dbReference>